<sequence length="253" mass="28528">MSPFKKSKRPKTAKRVTGWRAIVKRLAMIALILMVLPIPFILLFAMVQPPITSVMLQRVVARTANGERPIWPAHTTVSRRELSPYLRRAVLASEDDRFYLHFGIDTVEINNALERRRRGGKLRGASTLTQQVAKNLFLWNGRSFVRKGIEAYIALLLELILSKERILDLYLNLAEWGPNAFGAEAAAQLHFRKSAADLTREEAARLAAILPAPRRWSPKGSIATRRAATILMRMQYAAPKTEPPAPSRKARKA</sequence>
<dbReference type="EMBL" id="CP053085">
    <property type="protein sequence ID" value="QJR34693.1"/>
    <property type="molecule type" value="Genomic_DNA"/>
</dbReference>
<evidence type="ECO:0000313" key="13">
    <source>
        <dbReference type="EMBL" id="QJR34693.1"/>
    </source>
</evidence>
<dbReference type="InterPro" id="IPR023346">
    <property type="entry name" value="Lysozyme-like_dom_sf"/>
</dbReference>
<feature type="domain" description="Glycosyl transferase family 51" evidence="12">
    <location>
        <begin position="73"/>
        <end position="235"/>
    </location>
</feature>
<comment type="similarity">
    <text evidence="11">Belongs to the glycosyltransferase 51 family.</text>
</comment>
<protein>
    <recommendedName>
        <fullName evidence="11">Biosynthetic peptidoglycan transglycosylase</fullName>
        <ecNumber evidence="11">2.4.99.28</ecNumber>
    </recommendedName>
    <alternativeName>
        <fullName evidence="11">Glycan polymerase</fullName>
    </alternativeName>
    <alternativeName>
        <fullName evidence="11">Peptidoglycan glycosyltransferase MtgA</fullName>
        <shortName evidence="11">PGT</shortName>
    </alternativeName>
</protein>
<dbReference type="GO" id="GO:0008360">
    <property type="term" value="P:regulation of cell shape"/>
    <property type="evidence" value="ECO:0007669"/>
    <property type="project" value="UniProtKB-KW"/>
</dbReference>
<evidence type="ECO:0000256" key="4">
    <source>
        <dbReference type="ARBA" id="ARBA00022679"/>
    </source>
</evidence>
<reference evidence="13 14" key="1">
    <citation type="submission" date="2020-05" db="EMBL/GenBank/DDBJ databases">
        <title>Complete genome sequence of Gemmatimonas greenlandica TET16.</title>
        <authorList>
            <person name="Zeng Y."/>
        </authorList>
    </citation>
    <scope>NUCLEOTIDE SEQUENCE [LARGE SCALE GENOMIC DNA]</scope>
    <source>
        <strain evidence="13 14">TET16</strain>
    </source>
</reference>
<comment type="catalytic activity">
    <reaction evidence="11">
        <text>[GlcNAc-(1-&gt;4)-Mur2Ac(oyl-L-Ala-gamma-D-Glu-L-Lys-D-Ala-D-Ala)](n)-di-trans,octa-cis-undecaprenyl diphosphate + beta-D-GlcNAc-(1-&gt;4)-Mur2Ac(oyl-L-Ala-gamma-D-Glu-L-Lys-D-Ala-D-Ala)-di-trans,octa-cis-undecaprenyl diphosphate = [GlcNAc-(1-&gt;4)-Mur2Ac(oyl-L-Ala-gamma-D-Glu-L-Lys-D-Ala-D-Ala)](n+1)-di-trans,octa-cis-undecaprenyl diphosphate + di-trans,octa-cis-undecaprenyl diphosphate + H(+)</text>
        <dbReference type="Rhea" id="RHEA:23708"/>
        <dbReference type="Rhea" id="RHEA-COMP:9602"/>
        <dbReference type="Rhea" id="RHEA-COMP:9603"/>
        <dbReference type="ChEBI" id="CHEBI:15378"/>
        <dbReference type="ChEBI" id="CHEBI:58405"/>
        <dbReference type="ChEBI" id="CHEBI:60033"/>
        <dbReference type="ChEBI" id="CHEBI:78435"/>
        <dbReference type="EC" id="2.4.99.28"/>
    </reaction>
</comment>
<dbReference type="GO" id="GO:0071555">
    <property type="term" value="P:cell wall organization"/>
    <property type="evidence" value="ECO:0007669"/>
    <property type="project" value="UniProtKB-KW"/>
</dbReference>
<dbReference type="PANTHER" id="PTHR30400:SF0">
    <property type="entry name" value="BIOSYNTHETIC PEPTIDOGLYCAN TRANSGLYCOSYLASE"/>
    <property type="match status" value="1"/>
</dbReference>
<dbReference type="GO" id="GO:0016763">
    <property type="term" value="F:pentosyltransferase activity"/>
    <property type="evidence" value="ECO:0007669"/>
    <property type="project" value="InterPro"/>
</dbReference>
<dbReference type="InterPro" id="IPR011812">
    <property type="entry name" value="Pep_trsgly"/>
</dbReference>
<dbReference type="AlphaFoldDB" id="A0A6M4IIT8"/>
<keyword evidence="5 11" id="KW-0812">Transmembrane</keyword>
<keyword evidence="7 11" id="KW-0573">Peptidoglycan synthesis</keyword>
<dbReference type="RefSeq" id="WP_171224121.1">
    <property type="nucleotide sequence ID" value="NZ_CP053085.1"/>
</dbReference>
<keyword evidence="2" id="KW-0997">Cell inner membrane</keyword>
<evidence type="ECO:0000259" key="12">
    <source>
        <dbReference type="Pfam" id="PF00912"/>
    </source>
</evidence>
<evidence type="ECO:0000256" key="11">
    <source>
        <dbReference type="HAMAP-Rule" id="MF_00766"/>
    </source>
</evidence>
<comment type="subcellular location">
    <subcellularLocation>
        <location evidence="11">Cell membrane</location>
        <topology evidence="11">Single-pass membrane protein</topology>
    </subcellularLocation>
</comment>
<dbReference type="EC" id="2.4.99.28" evidence="11"/>
<evidence type="ECO:0000256" key="5">
    <source>
        <dbReference type="ARBA" id="ARBA00022692"/>
    </source>
</evidence>
<name>A0A6M4IIT8_9BACT</name>
<keyword evidence="3 11" id="KW-0328">Glycosyltransferase</keyword>
<dbReference type="Gene3D" id="1.10.3810.10">
    <property type="entry name" value="Biosynthetic peptidoglycan transglycosylase-like"/>
    <property type="match status" value="1"/>
</dbReference>
<feature type="transmembrane region" description="Helical" evidence="11">
    <location>
        <begin position="21"/>
        <end position="47"/>
    </location>
</feature>
<gene>
    <name evidence="11 13" type="primary">mtgA</name>
    <name evidence="13" type="ORF">HKW67_03780</name>
</gene>
<dbReference type="InterPro" id="IPR036950">
    <property type="entry name" value="PBP_transglycosylase"/>
</dbReference>
<evidence type="ECO:0000256" key="7">
    <source>
        <dbReference type="ARBA" id="ARBA00022984"/>
    </source>
</evidence>
<evidence type="ECO:0000256" key="8">
    <source>
        <dbReference type="ARBA" id="ARBA00022989"/>
    </source>
</evidence>
<dbReference type="Proteomes" id="UP000500938">
    <property type="component" value="Chromosome"/>
</dbReference>
<dbReference type="GO" id="GO:0009274">
    <property type="term" value="C:peptidoglycan-based cell wall"/>
    <property type="evidence" value="ECO:0007669"/>
    <property type="project" value="InterPro"/>
</dbReference>
<comment type="pathway">
    <text evidence="11">Cell wall biogenesis; peptidoglycan biosynthesis.</text>
</comment>
<evidence type="ECO:0000256" key="3">
    <source>
        <dbReference type="ARBA" id="ARBA00022676"/>
    </source>
</evidence>
<dbReference type="InterPro" id="IPR001264">
    <property type="entry name" value="Glyco_trans_51"/>
</dbReference>
<dbReference type="GO" id="GO:0005886">
    <property type="term" value="C:plasma membrane"/>
    <property type="evidence" value="ECO:0007669"/>
    <property type="project" value="UniProtKB-SubCell"/>
</dbReference>
<evidence type="ECO:0000256" key="1">
    <source>
        <dbReference type="ARBA" id="ARBA00022475"/>
    </source>
</evidence>
<dbReference type="HAMAP" id="MF_00766">
    <property type="entry name" value="PGT_MtgA"/>
    <property type="match status" value="1"/>
</dbReference>
<dbReference type="KEGG" id="ggr:HKW67_03780"/>
<comment type="function">
    <text evidence="11">Peptidoglycan polymerase that catalyzes glycan chain elongation from lipid-linked precursors.</text>
</comment>
<keyword evidence="8 11" id="KW-1133">Transmembrane helix</keyword>
<dbReference type="GO" id="GO:0008955">
    <property type="term" value="F:peptidoglycan glycosyltransferase activity"/>
    <property type="evidence" value="ECO:0007669"/>
    <property type="project" value="UniProtKB-UniRule"/>
</dbReference>
<dbReference type="NCBIfam" id="TIGR02070">
    <property type="entry name" value="mono_pep_trsgly"/>
    <property type="match status" value="1"/>
</dbReference>
<evidence type="ECO:0000256" key="6">
    <source>
        <dbReference type="ARBA" id="ARBA00022960"/>
    </source>
</evidence>
<proteinExistence type="inferred from homology"/>
<keyword evidence="4 11" id="KW-0808">Transferase</keyword>
<accession>A0A6M4IIT8</accession>
<keyword evidence="14" id="KW-1185">Reference proteome</keyword>
<dbReference type="PANTHER" id="PTHR30400">
    <property type="entry name" value="MONOFUNCTIONAL BIOSYNTHETIC PEPTIDOGLYCAN TRANSGLYCOSYLASE"/>
    <property type="match status" value="1"/>
</dbReference>
<dbReference type="UniPathway" id="UPA00219"/>
<organism evidence="13 14">
    <name type="scientific">Gemmatimonas groenlandica</name>
    <dbReference type="NCBI Taxonomy" id="2732249"/>
    <lineage>
        <taxon>Bacteria</taxon>
        <taxon>Pseudomonadati</taxon>
        <taxon>Gemmatimonadota</taxon>
        <taxon>Gemmatimonadia</taxon>
        <taxon>Gemmatimonadales</taxon>
        <taxon>Gemmatimonadaceae</taxon>
        <taxon>Gemmatimonas</taxon>
    </lineage>
</organism>
<evidence type="ECO:0000256" key="9">
    <source>
        <dbReference type="ARBA" id="ARBA00023136"/>
    </source>
</evidence>
<keyword evidence="9 11" id="KW-0472">Membrane</keyword>
<evidence type="ECO:0000256" key="10">
    <source>
        <dbReference type="ARBA" id="ARBA00023316"/>
    </source>
</evidence>
<dbReference type="SUPFAM" id="SSF53955">
    <property type="entry name" value="Lysozyme-like"/>
    <property type="match status" value="1"/>
</dbReference>
<keyword evidence="10 11" id="KW-0961">Cell wall biogenesis/degradation</keyword>
<dbReference type="Pfam" id="PF00912">
    <property type="entry name" value="Transgly"/>
    <property type="match status" value="1"/>
</dbReference>
<dbReference type="GO" id="GO:0009252">
    <property type="term" value="P:peptidoglycan biosynthetic process"/>
    <property type="evidence" value="ECO:0007669"/>
    <property type="project" value="UniProtKB-UniRule"/>
</dbReference>
<keyword evidence="1 11" id="KW-1003">Cell membrane</keyword>
<evidence type="ECO:0000256" key="2">
    <source>
        <dbReference type="ARBA" id="ARBA00022519"/>
    </source>
</evidence>
<keyword evidence="6 11" id="KW-0133">Cell shape</keyword>
<evidence type="ECO:0000313" key="14">
    <source>
        <dbReference type="Proteomes" id="UP000500938"/>
    </source>
</evidence>